<accession>A0A1B0ZHJ3</accession>
<dbReference type="PANTHER" id="PTHR30522">
    <property type="entry name" value="NUCLEOSIDE TRIPHOSPHATE PYROPHOSPHOHYDROLASE"/>
    <property type="match status" value="1"/>
</dbReference>
<dbReference type="Gene3D" id="1.10.287.1080">
    <property type="entry name" value="MazG-like"/>
    <property type="match status" value="1"/>
</dbReference>
<dbReference type="GO" id="GO:0047429">
    <property type="term" value="F:nucleoside triphosphate diphosphatase activity"/>
    <property type="evidence" value="ECO:0007669"/>
    <property type="project" value="TreeGrafter"/>
</dbReference>
<dbReference type="EMBL" id="CP012117">
    <property type="protein sequence ID" value="ANP27459.1"/>
    <property type="molecule type" value="Genomic_DNA"/>
</dbReference>
<feature type="domain" description="NTP pyrophosphohydrolase MazG-like" evidence="1">
    <location>
        <begin position="154"/>
        <end position="230"/>
    </location>
</feature>
<dbReference type="Pfam" id="PF03819">
    <property type="entry name" value="MazG"/>
    <property type="match status" value="1"/>
</dbReference>
<dbReference type="STRING" id="1630135.DAD186_09090"/>
<dbReference type="InterPro" id="IPR048015">
    <property type="entry name" value="NTP-PPase_MazG-like_N"/>
</dbReference>
<dbReference type="AlphaFoldDB" id="A0A1B0ZHJ3"/>
<dbReference type="KEGG" id="dva:DAD186_09090"/>
<dbReference type="PATRIC" id="fig|1630135.4.peg.909"/>
<sequence length="338" mass="36992">MNGSFSGELKVVPVSPLNAPGLMTSRGWDVLREAQSVALSCAHPAWEAHVREAGIECVRLESASAHELARSVGEWLGDSDGCPGGYLAWLCDSEHPHLPSPIETIGALEEASGGPIDADYVFASPVAPGAAVVESVRIMHELRSPGGDPWSAAQTHGSLSRYLLEETHEVLAELEREPIRTSELVDEFGDLLFQLVIHARIGMEEAEPWTLDSVARSLNAKMYRRNPHVFGPEREDLSVEEITARWDRIKSQEKPRRSLGEGIPLALPALQRAFKIAARAEAEGRTEELRELLSEVAPHDSDGARLMTIAIAAARRDDDPESALRTLVSRLEAELLRD</sequence>
<dbReference type="CDD" id="cd11528">
    <property type="entry name" value="NTP-PPase_MazG_Nterm"/>
    <property type="match status" value="1"/>
</dbReference>
<dbReference type="InterPro" id="IPR011551">
    <property type="entry name" value="NTP_PyrPHydrolase_MazG"/>
</dbReference>
<dbReference type="SUPFAM" id="SSF101386">
    <property type="entry name" value="all-alpha NTP pyrophosphatases"/>
    <property type="match status" value="1"/>
</dbReference>
<proteinExistence type="predicted"/>
<dbReference type="GO" id="GO:0046047">
    <property type="term" value="P:TTP catabolic process"/>
    <property type="evidence" value="ECO:0007669"/>
    <property type="project" value="TreeGrafter"/>
</dbReference>
<evidence type="ECO:0000313" key="3">
    <source>
        <dbReference type="Proteomes" id="UP000092596"/>
    </source>
</evidence>
<dbReference type="InterPro" id="IPR004518">
    <property type="entry name" value="MazG-like_dom"/>
</dbReference>
<protein>
    <recommendedName>
        <fullName evidence="1">NTP pyrophosphohydrolase MazG-like domain-containing protein</fullName>
    </recommendedName>
</protein>
<dbReference type="GO" id="GO:0046061">
    <property type="term" value="P:dATP catabolic process"/>
    <property type="evidence" value="ECO:0007669"/>
    <property type="project" value="TreeGrafter"/>
</dbReference>
<dbReference type="GO" id="GO:0046052">
    <property type="term" value="P:UTP catabolic process"/>
    <property type="evidence" value="ECO:0007669"/>
    <property type="project" value="TreeGrafter"/>
</dbReference>
<evidence type="ECO:0000259" key="1">
    <source>
        <dbReference type="Pfam" id="PF03819"/>
    </source>
</evidence>
<name>A0A1B0ZHJ3_9MICO</name>
<dbReference type="GO" id="GO:0046081">
    <property type="term" value="P:dUTP catabolic process"/>
    <property type="evidence" value="ECO:0007669"/>
    <property type="project" value="TreeGrafter"/>
</dbReference>
<dbReference type="RefSeq" id="WP_236886290.1">
    <property type="nucleotide sequence ID" value="NZ_CP012117.1"/>
</dbReference>
<dbReference type="PANTHER" id="PTHR30522:SF0">
    <property type="entry name" value="NUCLEOSIDE TRIPHOSPHATE PYROPHOSPHOHYDROLASE"/>
    <property type="match status" value="1"/>
</dbReference>
<dbReference type="Proteomes" id="UP000092596">
    <property type="component" value="Chromosome"/>
</dbReference>
<dbReference type="GO" id="GO:0046076">
    <property type="term" value="P:dTTP catabolic process"/>
    <property type="evidence" value="ECO:0007669"/>
    <property type="project" value="TreeGrafter"/>
</dbReference>
<dbReference type="GO" id="GO:0006203">
    <property type="term" value="P:dGTP catabolic process"/>
    <property type="evidence" value="ECO:0007669"/>
    <property type="project" value="TreeGrafter"/>
</dbReference>
<reference evidence="2 3" key="1">
    <citation type="submission" date="2015-06" db="EMBL/GenBank/DDBJ databases">
        <title>Investigation of pathophysiology for high-risk pregnancy and development of treatment modality based on it.</title>
        <authorList>
            <person name="Kim B.-C."/>
            <person name="Lim S."/>
        </authorList>
    </citation>
    <scope>NUCLEOTIDE SEQUENCE [LARGE SCALE GENOMIC DNA]</scope>
    <source>
        <strain evidence="2 3">AD1-86</strain>
    </source>
</reference>
<evidence type="ECO:0000313" key="2">
    <source>
        <dbReference type="EMBL" id="ANP27459.1"/>
    </source>
</evidence>
<organism evidence="2 3">
    <name type="scientific">Dermabacter vaginalis</name>
    <dbReference type="NCBI Taxonomy" id="1630135"/>
    <lineage>
        <taxon>Bacteria</taxon>
        <taxon>Bacillati</taxon>
        <taxon>Actinomycetota</taxon>
        <taxon>Actinomycetes</taxon>
        <taxon>Micrococcales</taxon>
        <taxon>Dermabacteraceae</taxon>
        <taxon>Dermabacter</taxon>
    </lineage>
</organism>
<gene>
    <name evidence="2" type="ORF">DAD186_09090</name>
</gene>